<dbReference type="Gene3D" id="3.40.50.10190">
    <property type="entry name" value="BRCT domain"/>
    <property type="match status" value="1"/>
</dbReference>
<comment type="cofactor">
    <cofactor evidence="14">
        <name>Mg(2+)</name>
        <dbReference type="ChEBI" id="CHEBI:18420"/>
    </cofactor>
    <cofactor evidence="14">
        <name>Mn(2+)</name>
        <dbReference type="ChEBI" id="CHEBI:29035"/>
    </cofactor>
</comment>
<evidence type="ECO:0000256" key="12">
    <source>
        <dbReference type="ARBA" id="ARBA00034005"/>
    </source>
</evidence>
<keyword evidence="7 14" id="KW-0227">DNA damage</keyword>
<dbReference type="Gene3D" id="3.30.470.30">
    <property type="entry name" value="DNA ligase/mRNA capping enzyme"/>
    <property type="match status" value="1"/>
</dbReference>
<feature type="active site" description="N6-AMP-lysine intermediate" evidence="14">
    <location>
        <position position="128"/>
    </location>
</feature>
<dbReference type="InterPro" id="IPR033136">
    <property type="entry name" value="DNA_ligase_CS"/>
</dbReference>
<dbReference type="SUPFAM" id="SSF56091">
    <property type="entry name" value="DNA ligase/mRNA capping enzyme, catalytic domain"/>
    <property type="match status" value="1"/>
</dbReference>
<keyword evidence="11 14" id="KW-0234">DNA repair</keyword>
<dbReference type="FunFam" id="1.10.150.20:FF:000007">
    <property type="entry name" value="DNA ligase"/>
    <property type="match status" value="1"/>
</dbReference>
<dbReference type="EC" id="6.5.1.2" evidence="2 14"/>
<feature type="binding site" evidence="14">
    <location>
        <position position="321"/>
    </location>
    <ligand>
        <name>NAD(+)</name>
        <dbReference type="ChEBI" id="CHEBI:57540"/>
    </ligand>
</feature>
<keyword evidence="4 14" id="KW-0436">Ligase</keyword>
<evidence type="ECO:0000256" key="14">
    <source>
        <dbReference type="HAMAP-Rule" id="MF_01588"/>
    </source>
</evidence>
<dbReference type="InterPro" id="IPR036420">
    <property type="entry name" value="BRCT_dom_sf"/>
</dbReference>
<dbReference type="PIRSF" id="PIRSF001604">
    <property type="entry name" value="LigA"/>
    <property type="match status" value="1"/>
</dbReference>
<comment type="similarity">
    <text evidence="13 14">Belongs to the NAD-dependent DNA ligase family. LigA subfamily.</text>
</comment>
<dbReference type="InterPro" id="IPR010994">
    <property type="entry name" value="RuvA_2-like"/>
</dbReference>
<feature type="binding site" evidence="14">
    <location>
        <begin position="81"/>
        <end position="82"/>
    </location>
    <ligand>
        <name>NAD(+)</name>
        <dbReference type="ChEBI" id="CHEBI:57540"/>
    </ligand>
</feature>
<dbReference type="InterPro" id="IPR001357">
    <property type="entry name" value="BRCT_dom"/>
</dbReference>
<evidence type="ECO:0000256" key="8">
    <source>
        <dbReference type="ARBA" id="ARBA00022833"/>
    </source>
</evidence>
<evidence type="ECO:0000256" key="6">
    <source>
        <dbReference type="ARBA" id="ARBA00022723"/>
    </source>
</evidence>
<feature type="binding site" evidence="14">
    <location>
        <begin position="32"/>
        <end position="36"/>
    </location>
    <ligand>
        <name>NAD(+)</name>
        <dbReference type="ChEBI" id="CHEBI:57540"/>
    </ligand>
</feature>
<reference evidence="16 17" key="1">
    <citation type="submission" date="2019-06" db="EMBL/GenBank/DDBJ databases">
        <title>Complete genome sequence of Helicobacter suis SNTW101c.</title>
        <authorList>
            <person name="Rimbara E."/>
            <person name="Suzuki M."/>
            <person name="Matsui H."/>
            <person name="Nakamura M."/>
            <person name="Mori S."/>
            <person name="Shibayama K."/>
        </authorList>
    </citation>
    <scope>NUCLEOTIDE SEQUENCE [LARGE SCALE GENOMIC DNA]</scope>
    <source>
        <strain evidence="16 17">SNTW101c</strain>
    </source>
</reference>
<evidence type="ECO:0000256" key="11">
    <source>
        <dbReference type="ARBA" id="ARBA00023204"/>
    </source>
</evidence>
<feature type="binding site" evidence="14">
    <location>
        <position position="515"/>
    </location>
    <ligand>
        <name>Zn(2+)</name>
        <dbReference type="ChEBI" id="CHEBI:29105"/>
    </ligand>
</feature>
<keyword evidence="5 14" id="KW-0235">DNA replication</keyword>
<dbReference type="Proteomes" id="UP000317935">
    <property type="component" value="Chromosome"/>
</dbReference>
<accession>A0A6J4D0L1</accession>
<dbReference type="NCBIfam" id="TIGR00575">
    <property type="entry name" value="dnlj"/>
    <property type="match status" value="1"/>
</dbReference>
<dbReference type="GO" id="GO:0006281">
    <property type="term" value="P:DNA repair"/>
    <property type="evidence" value="ECO:0007669"/>
    <property type="project" value="UniProtKB-KW"/>
</dbReference>
<dbReference type="GO" id="GO:0005829">
    <property type="term" value="C:cytosol"/>
    <property type="evidence" value="ECO:0007669"/>
    <property type="project" value="TreeGrafter"/>
</dbReference>
<evidence type="ECO:0000256" key="2">
    <source>
        <dbReference type="ARBA" id="ARBA00012722"/>
    </source>
</evidence>
<keyword evidence="9 14" id="KW-0460">Magnesium</keyword>
<dbReference type="InterPro" id="IPR004150">
    <property type="entry name" value="NAD_DNA_ligase_OB"/>
</dbReference>
<evidence type="ECO:0000256" key="1">
    <source>
        <dbReference type="ARBA" id="ARBA00004067"/>
    </source>
</evidence>
<dbReference type="InterPro" id="IPR001679">
    <property type="entry name" value="DNA_ligase"/>
</dbReference>
<dbReference type="FunFam" id="2.40.50.140:FF:000012">
    <property type="entry name" value="DNA ligase"/>
    <property type="match status" value="1"/>
</dbReference>
<evidence type="ECO:0000256" key="4">
    <source>
        <dbReference type="ARBA" id="ARBA00022598"/>
    </source>
</evidence>
<keyword evidence="10 14" id="KW-0520">NAD</keyword>
<dbReference type="SUPFAM" id="SSF52113">
    <property type="entry name" value="BRCT domain"/>
    <property type="match status" value="1"/>
</dbReference>
<comment type="function">
    <text evidence="1 14">DNA ligase that catalyzes the formation of phosphodiester linkages between 5'-phosphoryl and 3'-hydroxyl groups in double-stranded DNA using NAD as a coenzyme and as the energy source for the reaction. It is essential for DNA replication and repair of damaged DNA.</text>
</comment>
<dbReference type="CDD" id="cd17748">
    <property type="entry name" value="BRCT_DNA_ligase_like"/>
    <property type="match status" value="1"/>
</dbReference>
<gene>
    <name evidence="14" type="primary">ligA</name>
    <name evidence="16" type="ORF">SNTW_15990</name>
</gene>
<dbReference type="EMBL" id="AP019774">
    <property type="protein sequence ID" value="BCD70954.1"/>
    <property type="molecule type" value="Genomic_DNA"/>
</dbReference>
<feature type="binding site" evidence="14">
    <location>
        <position position="520"/>
    </location>
    <ligand>
        <name>Zn(2+)</name>
        <dbReference type="ChEBI" id="CHEBI:29105"/>
    </ligand>
</feature>
<feature type="binding site" evidence="14">
    <location>
        <position position="502"/>
    </location>
    <ligand>
        <name>Zn(2+)</name>
        <dbReference type="ChEBI" id="CHEBI:29105"/>
    </ligand>
</feature>
<dbReference type="Pfam" id="PF03120">
    <property type="entry name" value="OB_DNA_ligase"/>
    <property type="match status" value="1"/>
</dbReference>
<protein>
    <recommendedName>
        <fullName evidence="3 14">DNA ligase</fullName>
        <ecNumber evidence="2 14">6.5.1.2</ecNumber>
    </recommendedName>
    <alternativeName>
        <fullName evidence="14">Polydeoxyribonucleotide synthase [NAD(+)]</fullName>
    </alternativeName>
</protein>
<evidence type="ECO:0000313" key="16">
    <source>
        <dbReference type="EMBL" id="BCD70954.1"/>
    </source>
</evidence>
<evidence type="ECO:0000256" key="13">
    <source>
        <dbReference type="ARBA" id="ARBA00060881"/>
    </source>
</evidence>
<dbReference type="SMART" id="SM00292">
    <property type="entry name" value="BRCT"/>
    <property type="match status" value="1"/>
</dbReference>
<evidence type="ECO:0000256" key="5">
    <source>
        <dbReference type="ARBA" id="ARBA00022705"/>
    </source>
</evidence>
<dbReference type="SUPFAM" id="SSF50249">
    <property type="entry name" value="Nucleic acid-binding proteins"/>
    <property type="match status" value="1"/>
</dbReference>
<feature type="binding site" evidence="14">
    <location>
        <position position="183"/>
    </location>
    <ligand>
        <name>NAD(+)</name>
        <dbReference type="ChEBI" id="CHEBI:57540"/>
    </ligand>
</feature>
<dbReference type="SMART" id="SM00532">
    <property type="entry name" value="LIGANc"/>
    <property type="match status" value="1"/>
</dbReference>
<dbReference type="PROSITE" id="PS01056">
    <property type="entry name" value="DNA_LIGASE_N2"/>
    <property type="match status" value="1"/>
</dbReference>
<dbReference type="SUPFAM" id="SSF161187">
    <property type="entry name" value="YfgJ-like"/>
    <property type="match status" value="1"/>
</dbReference>
<dbReference type="HAMAP" id="MF_01588">
    <property type="entry name" value="DNA_ligase_A"/>
    <property type="match status" value="1"/>
</dbReference>
<dbReference type="Pfam" id="PF00533">
    <property type="entry name" value="BRCT"/>
    <property type="match status" value="1"/>
</dbReference>
<dbReference type="GO" id="GO:0003911">
    <property type="term" value="F:DNA ligase (NAD+) activity"/>
    <property type="evidence" value="ECO:0007669"/>
    <property type="project" value="UniProtKB-UniRule"/>
</dbReference>
<evidence type="ECO:0000256" key="9">
    <source>
        <dbReference type="ARBA" id="ARBA00022842"/>
    </source>
</evidence>
<evidence type="ECO:0000259" key="15">
    <source>
        <dbReference type="PROSITE" id="PS50172"/>
    </source>
</evidence>
<comment type="catalytic activity">
    <reaction evidence="12 14">
        <text>NAD(+) + (deoxyribonucleotide)n-3'-hydroxyl + 5'-phospho-(deoxyribonucleotide)m = (deoxyribonucleotide)n+m + AMP + beta-nicotinamide D-nucleotide.</text>
        <dbReference type="EC" id="6.5.1.2"/>
    </reaction>
</comment>
<evidence type="ECO:0000313" key="17">
    <source>
        <dbReference type="Proteomes" id="UP000317935"/>
    </source>
</evidence>
<dbReference type="NCBIfam" id="NF005932">
    <property type="entry name" value="PRK07956.1"/>
    <property type="match status" value="1"/>
</dbReference>
<proteinExistence type="inferred from homology"/>
<evidence type="ECO:0000256" key="10">
    <source>
        <dbReference type="ARBA" id="ARBA00023027"/>
    </source>
</evidence>
<feature type="domain" description="BRCT" evidence="15">
    <location>
        <begin position="681"/>
        <end position="749"/>
    </location>
</feature>
<dbReference type="Gene3D" id="2.40.50.140">
    <property type="entry name" value="Nucleic acid-binding proteins"/>
    <property type="match status" value="1"/>
</dbReference>
<dbReference type="Pfam" id="PF01653">
    <property type="entry name" value="DNA_ligase_aden"/>
    <property type="match status" value="1"/>
</dbReference>
<dbReference type="OrthoDB" id="9759736at2"/>
<keyword evidence="6 14" id="KW-0479">Metal-binding</keyword>
<comment type="caution">
    <text evidence="14">Lacks conserved residue(s) required for the propagation of feature annotation.</text>
</comment>
<dbReference type="InterPro" id="IPR013839">
    <property type="entry name" value="DNAligase_adenylation"/>
</dbReference>
<dbReference type="SUPFAM" id="SSF47781">
    <property type="entry name" value="RuvA domain 2-like"/>
    <property type="match status" value="1"/>
</dbReference>
<name>A0A6J4D0L1_9HELI</name>
<dbReference type="GO" id="GO:0046872">
    <property type="term" value="F:metal ion binding"/>
    <property type="evidence" value="ECO:0007669"/>
    <property type="project" value="UniProtKB-KW"/>
</dbReference>
<keyword evidence="8 14" id="KW-0862">Zinc</keyword>
<sequence>MIQTFEDYKHLVDKLCQYAYHYYVLASPLISDAIYDQLYRQVLDYETKYPQNILPYSPTQRVGGVVLETLPKHTHKVRMWSLENVFNLEELQVWINRIVESEHALKTKGRISQTYPSASFTRFTCSPKLDGASLNLYYENGQLQSASMRGNGLEGELVTHNAKTIHSIPLIIPYTKPIEIRGEVVLQREDFKALNAERLKQNLPLFANARNATVGSLRQLDSKIAAQRKLTFYPWGLGLVEEKYTSLKQSMQMVKDWGFLSLEFVLCESLEAIEETFKLFHTRRSEVTFDADGMVVMLDDLYLQSILGFTIKSPRFGFAYKFPATEKHTKLLDVLNQVGRSGAITPVALLEPIKLEGACISKATLDNYTQIQQQGLMINDTVVIVRSGDVIPKIIKPLKHLRNGTQKPITPPTHCPACQSVLQKQPLNVCPECNLPLLLKNKPNFCPKCQILFKKYTHCPVCQTLLGKQHKKCPQCQSNVTFPKHCLKCGGDLELKEYCYRCDLDLSNKDRYLFCPNKDCMARVKESIVYFASKHGLEIKGLGDKVVAQLLQAGLIKGVIDLYSLEEKALLELEGWQQKKAQNLLQAITKSKQAPLWRFISALGIEHIGKGASKILAQHFGLEVFDKTYQEIASLEGFGAKGLKEEEKKIAASFVRFVKENKGLIKQLLTLVNPIATEKKVTPSFFKDKKIVITGSLEKPRTEISALLESLGAHVQTGVSSKTDLLIYGENPGSKLEKAKKLGIEVMEEVTFLERLKSEGNG</sequence>
<dbReference type="InterPro" id="IPR012340">
    <property type="entry name" value="NA-bd_OB-fold"/>
</dbReference>
<dbReference type="RefSeq" id="WP_064429824.1">
    <property type="nucleotide sequence ID" value="NZ_AP019774.1"/>
</dbReference>
<evidence type="ECO:0000256" key="7">
    <source>
        <dbReference type="ARBA" id="ARBA00022763"/>
    </source>
</evidence>
<organism evidence="16 17">
    <name type="scientific">Helicobacter suis</name>
    <dbReference type="NCBI Taxonomy" id="104628"/>
    <lineage>
        <taxon>Bacteria</taxon>
        <taxon>Pseudomonadati</taxon>
        <taxon>Campylobacterota</taxon>
        <taxon>Epsilonproteobacteria</taxon>
        <taxon>Campylobacterales</taxon>
        <taxon>Helicobacteraceae</taxon>
        <taxon>Helicobacter</taxon>
    </lineage>
</organism>
<dbReference type="InterPro" id="IPR013840">
    <property type="entry name" value="DNAligase_N"/>
</dbReference>
<dbReference type="PANTHER" id="PTHR23389">
    <property type="entry name" value="CHROMOSOME TRANSMISSION FIDELITY FACTOR 18"/>
    <property type="match status" value="1"/>
</dbReference>
<dbReference type="PROSITE" id="PS50172">
    <property type="entry name" value="BRCT"/>
    <property type="match status" value="1"/>
</dbReference>
<dbReference type="CDD" id="cd00114">
    <property type="entry name" value="LIGANc"/>
    <property type="match status" value="1"/>
</dbReference>
<dbReference type="GO" id="GO:0006260">
    <property type="term" value="P:DNA replication"/>
    <property type="evidence" value="ECO:0007669"/>
    <property type="project" value="UniProtKB-KW"/>
</dbReference>
<evidence type="ECO:0000256" key="3">
    <source>
        <dbReference type="ARBA" id="ARBA00013308"/>
    </source>
</evidence>
<feature type="binding site" evidence="14">
    <location>
        <position position="499"/>
    </location>
    <ligand>
        <name>Zn(2+)</name>
        <dbReference type="ChEBI" id="CHEBI:29105"/>
    </ligand>
</feature>
<dbReference type="Gene3D" id="1.10.150.20">
    <property type="entry name" value="5' to 3' exonuclease, C-terminal subdomain"/>
    <property type="match status" value="2"/>
</dbReference>
<feature type="binding site" evidence="14">
    <location>
        <position position="149"/>
    </location>
    <ligand>
        <name>NAD(+)</name>
        <dbReference type="ChEBI" id="CHEBI:57540"/>
    </ligand>
</feature>
<dbReference type="Gene3D" id="1.10.287.610">
    <property type="entry name" value="Helix hairpin bin"/>
    <property type="match status" value="1"/>
</dbReference>
<dbReference type="PANTHER" id="PTHR23389:SF9">
    <property type="entry name" value="DNA LIGASE"/>
    <property type="match status" value="1"/>
</dbReference>
<dbReference type="AlphaFoldDB" id="A0A6J4D0L1"/>
<keyword evidence="14" id="KW-0464">Manganese</keyword>